<dbReference type="RefSeq" id="XP_041153946.1">
    <property type="nucleotide sequence ID" value="XM_041304286.1"/>
</dbReference>
<keyword evidence="2" id="KW-1185">Reference proteome</keyword>
<comment type="caution">
    <text evidence="1">The sequence shown here is derived from an EMBL/GenBank/DDBJ whole genome shotgun (WGS) entry which is preliminary data.</text>
</comment>
<accession>A0A9P7ADA1</accession>
<protein>
    <submittedName>
        <fullName evidence="1">Uncharacterized protein</fullName>
    </submittedName>
</protein>
<sequence length="60" mass="6595">MTHNYTVVTNRGSILWSRVVYATNMHASYLLAFLAGPDGIIRTRGQVLATRTSVGTDQIV</sequence>
<dbReference type="OrthoDB" id="10507374at2759"/>
<name>A0A9P7ADA1_9AGAM</name>
<reference evidence="1" key="1">
    <citation type="journal article" date="2020" name="New Phytol.">
        <title>Comparative genomics reveals dynamic genome evolution in host specialist ectomycorrhizal fungi.</title>
        <authorList>
            <person name="Lofgren L.A."/>
            <person name="Nguyen N.H."/>
            <person name="Vilgalys R."/>
            <person name="Ruytinx J."/>
            <person name="Liao H.L."/>
            <person name="Branco S."/>
            <person name="Kuo A."/>
            <person name="LaButti K."/>
            <person name="Lipzen A."/>
            <person name="Andreopoulos W."/>
            <person name="Pangilinan J."/>
            <person name="Riley R."/>
            <person name="Hundley H."/>
            <person name="Na H."/>
            <person name="Barry K."/>
            <person name="Grigoriev I.V."/>
            <person name="Stajich J.E."/>
            <person name="Kennedy P.G."/>
        </authorList>
    </citation>
    <scope>NUCLEOTIDE SEQUENCE</scope>
    <source>
        <strain evidence="1">S12</strain>
    </source>
</reference>
<proteinExistence type="predicted"/>
<dbReference type="AlphaFoldDB" id="A0A9P7ADA1"/>
<gene>
    <name evidence="1" type="ORF">HD556DRAFT_1414569</name>
</gene>
<dbReference type="GeneID" id="64598050"/>
<dbReference type="Proteomes" id="UP000719766">
    <property type="component" value="Unassembled WGS sequence"/>
</dbReference>
<dbReference type="EMBL" id="JABBWE010000091">
    <property type="protein sequence ID" value="KAG1786511.1"/>
    <property type="molecule type" value="Genomic_DNA"/>
</dbReference>
<organism evidence="1 2">
    <name type="scientific">Suillus plorans</name>
    <dbReference type="NCBI Taxonomy" id="116603"/>
    <lineage>
        <taxon>Eukaryota</taxon>
        <taxon>Fungi</taxon>
        <taxon>Dikarya</taxon>
        <taxon>Basidiomycota</taxon>
        <taxon>Agaricomycotina</taxon>
        <taxon>Agaricomycetes</taxon>
        <taxon>Agaricomycetidae</taxon>
        <taxon>Boletales</taxon>
        <taxon>Suillineae</taxon>
        <taxon>Suillaceae</taxon>
        <taxon>Suillus</taxon>
    </lineage>
</organism>
<evidence type="ECO:0000313" key="2">
    <source>
        <dbReference type="Proteomes" id="UP000719766"/>
    </source>
</evidence>
<evidence type="ECO:0000313" key="1">
    <source>
        <dbReference type="EMBL" id="KAG1786511.1"/>
    </source>
</evidence>